<accession>A0ABT2EH11</accession>
<gene>
    <name evidence="6" type="primary">nadK</name>
    <name evidence="7" type="ORF">LLY24_11350</name>
</gene>
<comment type="caution">
    <text evidence="7">The sequence shown here is derived from an EMBL/GenBank/DDBJ whole genome shotgun (WGS) entry which is preliminary data.</text>
</comment>
<dbReference type="InterPro" id="IPR002504">
    <property type="entry name" value="NADK"/>
</dbReference>
<comment type="cofactor">
    <cofactor evidence="6">
        <name>a divalent metal cation</name>
        <dbReference type="ChEBI" id="CHEBI:60240"/>
    </cofactor>
</comment>
<dbReference type="NCBIfam" id="NF002306">
    <property type="entry name" value="PRK01231.1"/>
    <property type="match status" value="1"/>
</dbReference>
<keyword evidence="6" id="KW-0547">Nucleotide-binding</keyword>
<dbReference type="InterPro" id="IPR017437">
    <property type="entry name" value="ATP-NAD_kinase_PpnK-typ_C"/>
</dbReference>
<evidence type="ECO:0000313" key="8">
    <source>
        <dbReference type="Proteomes" id="UP001165542"/>
    </source>
</evidence>
<keyword evidence="4 6" id="KW-0520">NAD</keyword>
<feature type="binding site" evidence="6">
    <location>
        <begin position="204"/>
        <end position="209"/>
    </location>
    <ligand>
        <name>NAD(+)</name>
        <dbReference type="ChEBI" id="CHEBI:57540"/>
    </ligand>
</feature>
<keyword evidence="3 6" id="KW-0521">NADP</keyword>
<dbReference type="RefSeq" id="WP_259036416.1">
    <property type="nucleotide sequence ID" value="NZ_JAJISC010000005.1"/>
</dbReference>
<comment type="function">
    <text evidence="6">Involved in the regulation of the intracellular balance of NAD and NADP, and is a key enzyme in the biosynthesis of NADP. Catalyzes specifically the phosphorylation on 2'-hydroxyl of the adenosine moiety of NAD to yield NADP.</text>
</comment>
<evidence type="ECO:0000256" key="6">
    <source>
        <dbReference type="HAMAP-Rule" id="MF_00361"/>
    </source>
</evidence>
<feature type="binding site" evidence="6">
    <location>
        <position position="193"/>
    </location>
    <ligand>
        <name>NAD(+)</name>
        <dbReference type="ChEBI" id="CHEBI:57540"/>
    </ligand>
</feature>
<dbReference type="EC" id="2.7.1.23" evidence="6"/>
<evidence type="ECO:0000256" key="2">
    <source>
        <dbReference type="ARBA" id="ARBA00022777"/>
    </source>
</evidence>
<dbReference type="Gene3D" id="2.60.200.30">
    <property type="entry name" value="Probable inorganic polyphosphate/atp-NAD kinase, domain 2"/>
    <property type="match status" value="1"/>
</dbReference>
<dbReference type="SUPFAM" id="SSF111331">
    <property type="entry name" value="NAD kinase/diacylglycerol kinase-like"/>
    <property type="match status" value="1"/>
</dbReference>
<keyword evidence="1 6" id="KW-0808">Transferase</keyword>
<evidence type="ECO:0000256" key="3">
    <source>
        <dbReference type="ARBA" id="ARBA00022857"/>
    </source>
</evidence>
<dbReference type="InterPro" id="IPR017438">
    <property type="entry name" value="ATP-NAD_kinase_N"/>
</dbReference>
<evidence type="ECO:0000313" key="7">
    <source>
        <dbReference type="EMBL" id="MCS2609907.1"/>
    </source>
</evidence>
<dbReference type="Proteomes" id="UP001165542">
    <property type="component" value="Unassembled WGS sequence"/>
</dbReference>
<name>A0ABT2EH11_9GAMM</name>
<dbReference type="InterPro" id="IPR016064">
    <property type="entry name" value="NAD/diacylglycerol_kinase_sf"/>
</dbReference>
<proteinExistence type="inferred from homology"/>
<protein>
    <recommendedName>
        <fullName evidence="6">NAD kinase</fullName>
        <ecNumber evidence="6">2.7.1.23</ecNumber>
    </recommendedName>
    <alternativeName>
        <fullName evidence="6">ATP-dependent NAD kinase</fullName>
    </alternativeName>
</protein>
<feature type="binding site" evidence="6">
    <location>
        <position position="174"/>
    </location>
    <ligand>
        <name>NAD(+)</name>
        <dbReference type="ChEBI" id="CHEBI:57540"/>
    </ligand>
</feature>
<keyword evidence="8" id="KW-1185">Reference proteome</keyword>
<dbReference type="Pfam" id="PF01513">
    <property type="entry name" value="NAD_kinase"/>
    <property type="match status" value="1"/>
</dbReference>
<dbReference type="PANTHER" id="PTHR20275:SF0">
    <property type="entry name" value="NAD KINASE"/>
    <property type="match status" value="1"/>
</dbReference>
<feature type="binding site" evidence="6">
    <location>
        <position position="264"/>
    </location>
    <ligand>
        <name>NAD(+)</name>
        <dbReference type="ChEBI" id="CHEBI:57540"/>
    </ligand>
</feature>
<comment type="subcellular location">
    <subcellularLocation>
        <location evidence="6">Cytoplasm</location>
    </subcellularLocation>
</comment>
<organism evidence="7 8">
    <name type="scientific">Halomonas dongshanensis</name>
    <dbReference type="NCBI Taxonomy" id="2890835"/>
    <lineage>
        <taxon>Bacteria</taxon>
        <taxon>Pseudomonadati</taxon>
        <taxon>Pseudomonadota</taxon>
        <taxon>Gammaproteobacteria</taxon>
        <taxon>Oceanospirillales</taxon>
        <taxon>Halomonadaceae</taxon>
        <taxon>Halomonas</taxon>
    </lineage>
</organism>
<dbReference type="Pfam" id="PF20143">
    <property type="entry name" value="NAD_kinase_C"/>
    <property type="match status" value="1"/>
</dbReference>
<evidence type="ECO:0000256" key="5">
    <source>
        <dbReference type="ARBA" id="ARBA00047925"/>
    </source>
</evidence>
<comment type="similarity">
    <text evidence="6">Belongs to the NAD kinase family.</text>
</comment>
<dbReference type="PANTHER" id="PTHR20275">
    <property type="entry name" value="NAD KINASE"/>
    <property type="match status" value="1"/>
</dbReference>
<dbReference type="HAMAP" id="MF_00361">
    <property type="entry name" value="NAD_kinase"/>
    <property type="match status" value="1"/>
</dbReference>
<keyword evidence="6" id="KW-0067">ATP-binding</keyword>
<sequence>MSKTSQKSFASSASHAPTRAFSSIGLIGRLESDKVVDSLRRLIRYLNDNGYHVLIEDRTATALPGHGQPEASRRMLGELCDLVIVVGGDGSLLGAARTLCRSGTPLLGVNRGRLGFLTDISPDELETRVGEVLAGAYEVEQRFLLDAVLYRNGVAVGNGEALNEVVVHPGKAVRMIEFELFIDGQFVYSQRSDGLIIATPTGSTAYALSGGGPIVQPKLDVVTLVPMFPHTLSSRPLVIDAASEIRIHIGETNHTYPHISCDGQTRAVAKPDDVLVVTRKPERIQLVHPIGHNFYEVLRSKLGWGHRLGD</sequence>
<comment type="caution">
    <text evidence="6">Lacks conserved residue(s) required for the propagation of feature annotation.</text>
</comment>
<reference evidence="7" key="1">
    <citation type="submission" date="2021-11" db="EMBL/GenBank/DDBJ databases">
        <title>Halomonas sp., isolated from a coastal aquaculture zone in Dongshan Bay.</title>
        <authorList>
            <person name="Lin W."/>
        </authorList>
    </citation>
    <scope>NUCLEOTIDE SEQUENCE</scope>
    <source>
        <strain evidence="7">Yzlin-01</strain>
    </source>
</reference>
<dbReference type="GO" id="GO:0003951">
    <property type="term" value="F:NAD+ kinase activity"/>
    <property type="evidence" value="ECO:0007669"/>
    <property type="project" value="UniProtKB-EC"/>
</dbReference>
<comment type="catalytic activity">
    <reaction evidence="5 6">
        <text>NAD(+) + ATP = ADP + NADP(+) + H(+)</text>
        <dbReference type="Rhea" id="RHEA:18629"/>
        <dbReference type="ChEBI" id="CHEBI:15378"/>
        <dbReference type="ChEBI" id="CHEBI:30616"/>
        <dbReference type="ChEBI" id="CHEBI:57540"/>
        <dbReference type="ChEBI" id="CHEBI:58349"/>
        <dbReference type="ChEBI" id="CHEBI:456216"/>
        <dbReference type="EC" id="2.7.1.23"/>
    </reaction>
</comment>
<feature type="active site" description="Proton acceptor" evidence="6">
    <location>
        <position position="89"/>
    </location>
</feature>
<feature type="binding site" evidence="6">
    <location>
        <position position="191"/>
    </location>
    <ligand>
        <name>NAD(+)</name>
        <dbReference type="ChEBI" id="CHEBI:57540"/>
    </ligand>
</feature>
<evidence type="ECO:0000256" key="4">
    <source>
        <dbReference type="ARBA" id="ARBA00023027"/>
    </source>
</evidence>
<dbReference type="Gene3D" id="3.40.50.10330">
    <property type="entry name" value="Probable inorganic polyphosphate/atp-NAD kinase, domain 1"/>
    <property type="match status" value="1"/>
</dbReference>
<keyword evidence="2 6" id="KW-0418">Kinase</keyword>
<keyword evidence="6" id="KW-0963">Cytoplasm</keyword>
<feature type="binding site" evidence="6">
    <location>
        <begin position="89"/>
        <end position="90"/>
    </location>
    <ligand>
        <name>NAD(+)</name>
        <dbReference type="ChEBI" id="CHEBI:57540"/>
    </ligand>
</feature>
<evidence type="ECO:0000256" key="1">
    <source>
        <dbReference type="ARBA" id="ARBA00022679"/>
    </source>
</evidence>
<dbReference type="EMBL" id="JAJISC010000005">
    <property type="protein sequence ID" value="MCS2609907.1"/>
    <property type="molecule type" value="Genomic_DNA"/>
</dbReference>
<feature type="binding site" evidence="6">
    <location>
        <begin position="163"/>
        <end position="164"/>
    </location>
    <ligand>
        <name>NAD(+)</name>
        <dbReference type="ChEBI" id="CHEBI:57540"/>
    </ligand>
</feature>